<dbReference type="PANTHER" id="PTHR34069:SF2">
    <property type="entry name" value="BETA-KETOACYL-[ACYL-CARRIER-PROTEIN] SYNTHASE III"/>
    <property type="match status" value="1"/>
</dbReference>
<keyword evidence="1" id="KW-0808">Transferase</keyword>
<dbReference type="InterPro" id="IPR013747">
    <property type="entry name" value="ACP_syn_III_C"/>
</dbReference>
<dbReference type="GO" id="GO:0006633">
    <property type="term" value="P:fatty acid biosynthetic process"/>
    <property type="evidence" value="ECO:0007669"/>
    <property type="project" value="InterPro"/>
</dbReference>
<evidence type="ECO:0000259" key="3">
    <source>
        <dbReference type="Pfam" id="PF08541"/>
    </source>
</evidence>
<evidence type="ECO:0000256" key="2">
    <source>
        <dbReference type="ARBA" id="ARBA00023315"/>
    </source>
</evidence>
<dbReference type="Gene3D" id="3.40.47.10">
    <property type="match status" value="1"/>
</dbReference>
<protein>
    <submittedName>
        <fullName evidence="5">3-oxoacyl-[acyl-carrier-protein] synthase-3</fullName>
    </submittedName>
</protein>
<dbReference type="SUPFAM" id="SSF53901">
    <property type="entry name" value="Thiolase-like"/>
    <property type="match status" value="1"/>
</dbReference>
<dbReference type="NCBIfam" id="NF006829">
    <property type="entry name" value="PRK09352.1"/>
    <property type="match status" value="1"/>
</dbReference>
<feature type="domain" description="Beta-ketoacyl-[acyl-carrier-protein] synthase III C-terminal" evidence="3">
    <location>
        <begin position="241"/>
        <end position="324"/>
    </location>
</feature>
<organism evidence="5 6">
    <name type="scientific">Flagellimonas zhangzhouensis</name>
    <dbReference type="NCBI Taxonomy" id="1073328"/>
    <lineage>
        <taxon>Bacteria</taxon>
        <taxon>Pseudomonadati</taxon>
        <taxon>Bacteroidota</taxon>
        <taxon>Flavobacteriia</taxon>
        <taxon>Flavobacteriales</taxon>
        <taxon>Flavobacteriaceae</taxon>
        <taxon>Flagellimonas</taxon>
    </lineage>
</organism>
<dbReference type="Pfam" id="PF08541">
    <property type="entry name" value="ACP_syn_III_C"/>
    <property type="match status" value="1"/>
</dbReference>
<gene>
    <name evidence="5" type="ORF">SAMN04487892_3336</name>
</gene>
<evidence type="ECO:0000313" key="5">
    <source>
        <dbReference type="EMBL" id="SDX13308.1"/>
    </source>
</evidence>
<dbReference type="STRING" id="1073328.SAMN05216294_3341"/>
<keyword evidence="6" id="KW-1185">Reference proteome</keyword>
<accession>A0A1H2Z8K2</accession>
<evidence type="ECO:0000259" key="4">
    <source>
        <dbReference type="Pfam" id="PF08545"/>
    </source>
</evidence>
<name>A0A1H2Z8K2_9FLAO</name>
<dbReference type="InterPro" id="IPR016039">
    <property type="entry name" value="Thiolase-like"/>
</dbReference>
<evidence type="ECO:0000313" key="6">
    <source>
        <dbReference type="Proteomes" id="UP000199592"/>
    </source>
</evidence>
<sequence>MKNAKIIASGMYVPEDIYTNAYFNEILGEDVDTWLRENVEIYERRWCKEGESTADLCEKAANSALKNAGMKASELDLLIIATDTPEYISPSTAAVVQHRIGAVNAGTFDLNSACAGFVTATETAAHYIKSGGLNKIMVIGAYGMSKYLDKTDKKTVTLFADGAGAVIMTSTEEKNKGHQTGKLISKGEYADWMGIYAGGTKHPSTHNVIDHKDHQLKFVKKFPPELNPQMWSMLANQLAENMGIGVSEVDQFLITQININAIRETLKLLGVPEDKAYTVMHNYGYTGSACIPMALHKAWENQKIKEGDTLFFIGSGGGLAFAANAFIL</sequence>
<dbReference type="Proteomes" id="UP000199592">
    <property type="component" value="Unassembled WGS sequence"/>
</dbReference>
<dbReference type="GO" id="GO:0004315">
    <property type="term" value="F:3-oxoacyl-[acyl-carrier-protein] synthase activity"/>
    <property type="evidence" value="ECO:0007669"/>
    <property type="project" value="InterPro"/>
</dbReference>
<dbReference type="Pfam" id="PF08545">
    <property type="entry name" value="ACP_syn_III"/>
    <property type="match status" value="1"/>
</dbReference>
<dbReference type="GO" id="GO:0044550">
    <property type="term" value="P:secondary metabolite biosynthetic process"/>
    <property type="evidence" value="ECO:0007669"/>
    <property type="project" value="TreeGrafter"/>
</dbReference>
<dbReference type="RefSeq" id="WP_090299472.1">
    <property type="nucleotide sequence ID" value="NZ_FNKI01000007.1"/>
</dbReference>
<feature type="domain" description="Beta-ketoacyl-[acyl-carrier-protein] synthase III N-terminal" evidence="4">
    <location>
        <begin position="108"/>
        <end position="185"/>
    </location>
</feature>
<keyword evidence="2" id="KW-0012">Acyltransferase</keyword>
<dbReference type="EMBL" id="FNMY01000008">
    <property type="protein sequence ID" value="SDX13308.1"/>
    <property type="molecule type" value="Genomic_DNA"/>
</dbReference>
<dbReference type="CDD" id="cd00830">
    <property type="entry name" value="KAS_III"/>
    <property type="match status" value="1"/>
</dbReference>
<reference evidence="6" key="1">
    <citation type="submission" date="2016-10" db="EMBL/GenBank/DDBJ databases">
        <authorList>
            <person name="Varghese N."/>
            <person name="Submissions S."/>
        </authorList>
    </citation>
    <scope>NUCLEOTIDE SEQUENCE [LARGE SCALE GENOMIC DNA]</scope>
    <source>
        <strain evidence="6">DSM 25030</strain>
    </source>
</reference>
<dbReference type="AlphaFoldDB" id="A0A1H2Z8K2"/>
<dbReference type="PANTHER" id="PTHR34069">
    <property type="entry name" value="3-OXOACYL-[ACYL-CARRIER-PROTEIN] SYNTHASE 3"/>
    <property type="match status" value="1"/>
</dbReference>
<dbReference type="InterPro" id="IPR013751">
    <property type="entry name" value="ACP_syn_III_N"/>
</dbReference>
<proteinExistence type="predicted"/>
<evidence type="ECO:0000256" key="1">
    <source>
        <dbReference type="ARBA" id="ARBA00022679"/>
    </source>
</evidence>
<dbReference type="OrthoDB" id="1704808at2"/>